<dbReference type="NCBIfam" id="NF005413">
    <property type="entry name" value="PRK06986.1"/>
    <property type="match status" value="1"/>
</dbReference>
<dbReference type="InterPro" id="IPR007630">
    <property type="entry name" value="RNA_pol_sigma70_r4"/>
</dbReference>
<dbReference type="Gene3D" id="1.10.1740.10">
    <property type="match status" value="1"/>
</dbReference>
<keyword evidence="1 5" id="KW-0805">Transcription regulation</keyword>
<dbReference type="NCBIfam" id="TIGR02937">
    <property type="entry name" value="sigma70-ECF"/>
    <property type="match status" value="1"/>
</dbReference>
<keyword evidence="2 5" id="KW-0731">Sigma factor</keyword>
<dbReference type="InterPro" id="IPR012845">
    <property type="entry name" value="RNA_pol_sigma_FliA_WhiG"/>
</dbReference>
<evidence type="ECO:0000256" key="4">
    <source>
        <dbReference type="ARBA" id="ARBA00023163"/>
    </source>
</evidence>
<proteinExistence type="inferred from homology"/>
<name>A0A7G6E0Z0_THEFR</name>
<feature type="domain" description="RNA polymerase sigma-70" evidence="7">
    <location>
        <begin position="215"/>
        <end position="241"/>
    </location>
</feature>
<dbReference type="Pfam" id="PF04545">
    <property type="entry name" value="Sigma70_r4"/>
    <property type="match status" value="1"/>
</dbReference>
<dbReference type="PROSITE" id="PS00716">
    <property type="entry name" value="SIGMA70_2"/>
    <property type="match status" value="1"/>
</dbReference>
<dbReference type="SUPFAM" id="SSF88946">
    <property type="entry name" value="Sigma2 domain of RNA polymerase sigma factors"/>
    <property type="match status" value="1"/>
</dbReference>
<dbReference type="AlphaFoldDB" id="A0A7G6E0Z0"/>
<dbReference type="GO" id="GO:0016987">
    <property type="term" value="F:sigma factor activity"/>
    <property type="evidence" value="ECO:0007669"/>
    <property type="project" value="UniProtKB-KW"/>
</dbReference>
<dbReference type="GO" id="GO:0006352">
    <property type="term" value="P:DNA-templated transcription initiation"/>
    <property type="evidence" value="ECO:0007669"/>
    <property type="project" value="InterPro"/>
</dbReference>
<accession>A0A7G6E0Z0</accession>
<dbReference type="OrthoDB" id="9799825at2"/>
<evidence type="ECO:0000256" key="2">
    <source>
        <dbReference type="ARBA" id="ARBA00023082"/>
    </source>
</evidence>
<dbReference type="InterPro" id="IPR007624">
    <property type="entry name" value="RNA_pol_sigma70_r3"/>
</dbReference>
<evidence type="ECO:0000256" key="5">
    <source>
        <dbReference type="RuleBase" id="RU362124"/>
    </source>
</evidence>
<dbReference type="RefSeq" id="WP_034419739.1">
    <property type="nucleotide sequence ID" value="NZ_CP045798.1"/>
</dbReference>
<dbReference type="InterPro" id="IPR013324">
    <property type="entry name" value="RNA_pol_sigma_r3/r4-like"/>
</dbReference>
<feature type="domain" description="RNA polymerase sigma-70" evidence="6">
    <location>
        <begin position="51"/>
        <end position="64"/>
    </location>
</feature>
<dbReference type="PANTHER" id="PTHR30385:SF7">
    <property type="entry name" value="RNA POLYMERASE SIGMA FACTOR FLIA"/>
    <property type="match status" value="1"/>
</dbReference>
<evidence type="ECO:0000256" key="3">
    <source>
        <dbReference type="ARBA" id="ARBA00023125"/>
    </source>
</evidence>
<dbReference type="PANTHER" id="PTHR30385">
    <property type="entry name" value="SIGMA FACTOR F FLAGELLAR"/>
    <property type="match status" value="1"/>
</dbReference>
<dbReference type="InterPro" id="IPR014284">
    <property type="entry name" value="RNA_pol_sigma-70_dom"/>
</dbReference>
<evidence type="ECO:0000259" key="6">
    <source>
        <dbReference type="PROSITE" id="PS00715"/>
    </source>
</evidence>
<evidence type="ECO:0000313" key="9">
    <source>
        <dbReference type="Proteomes" id="UP000515847"/>
    </source>
</evidence>
<sequence>MKSEPYELWLNYVNDKNPALKEQLILHYVTLVQKIANKVSYYLPSHITKEDLFSYGIFGLLEAIDRYDPKLGIPFPVFAGKRIKGAIIDGVRKEDWIPVNIRRQARLLEQTYQKLEMKLARNATDEEVAAELNITPEELERWLKNTHLFTIISLDEPVTEGQEISLKDNLTDNVSLNPVQIAENNEIKMILAKAVEELPEKEKLVISLFYYHDLNNKEIARVLELSDARVSQIHTKAIFRLRGKLSRMKKTLLGLG</sequence>
<dbReference type="InterPro" id="IPR007627">
    <property type="entry name" value="RNA_pol_sigma70_r2"/>
</dbReference>
<keyword evidence="4 5" id="KW-0804">Transcription</keyword>
<dbReference type="EMBL" id="CP045798">
    <property type="protein sequence ID" value="QNB45744.1"/>
    <property type="molecule type" value="Genomic_DNA"/>
</dbReference>
<dbReference type="Proteomes" id="UP000515847">
    <property type="component" value="Chromosome"/>
</dbReference>
<reference evidence="8 9" key="1">
    <citation type="journal article" date="2019" name="Front. Microbiol.">
        <title>Thermoanaerosceptrum fracticalcis gen. nov. sp. nov., a Novel Fumarate-Fermenting Microorganism From a Deep Fractured Carbonate Aquifer of the US Great Basin.</title>
        <authorList>
            <person name="Hamilton-Brehm S.D."/>
            <person name="Stewart L.E."/>
            <person name="Zavarin M."/>
            <person name="Caldwell M."/>
            <person name="Lawson P.A."/>
            <person name="Onstott T.C."/>
            <person name="Grzymski J."/>
            <person name="Neveux I."/>
            <person name="Lollar B.S."/>
            <person name="Russell C.E."/>
            <person name="Moser D.P."/>
        </authorList>
    </citation>
    <scope>NUCLEOTIDE SEQUENCE [LARGE SCALE GENOMIC DNA]</scope>
    <source>
        <strain evidence="8 9">DRI-13</strain>
    </source>
</reference>
<dbReference type="KEGG" id="tfr:BR63_05115"/>
<dbReference type="Gene3D" id="1.20.140.160">
    <property type="match status" value="1"/>
</dbReference>
<organism evidence="8 9">
    <name type="scientific">Thermanaerosceptrum fracticalcis</name>
    <dbReference type="NCBI Taxonomy" id="1712410"/>
    <lineage>
        <taxon>Bacteria</taxon>
        <taxon>Bacillati</taxon>
        <taxon>Bacillota</taxon>
        <taxon>Clostridia</taxon>
        <taxon>Eubacteriales</taxon>
        <taxon>Peptococcaceae</taxon>
        <taxon>Thermanaerosceptrum</taxon>
    </lineage>
</organism>
<comment type="similarity">
    <text evidence="5">Belongs to the sigma-70 factor family.</text>
</comment>
<evidence type="ECO:0000259" key="7">
    <source>
        <dbReference type="PROSITE" id="PS00716"/>
    </source>
</evidence>
<evidence type="ECO:0000256" key="1">
    <source>
        <dbReference type="ARBA" id="ARBA00023015"/>
    </source>
</evidence>
<dbReference type="Pfam" id="PF04542">
    <property type="entry name" value="Sigma70_r2"/>
    <property type="match status" value="1"/>
</dbReference>
<dbReference type="GO" id="GO:0003677">
    <property type="term" value="F:DNA binding"/>
    <property type="evidence" value="ECO:0007669"/>
    <property type="project" value="UniProtKB-KW"/>
</dbReference>
<dbReference type="PIRSF" id="PIRSF000770">
    <property type="entry name" value="RNA_pol_sigma-SigE/K"/>
    <property type="match status" value="1"/>
</dbReference>
<dbReference type="InterPro" id="IPR000943">
    <property type="entry name" value="RNA_pol_sigma70"/>
</dbReference>
<keyword evidence="9" id="KW-1185">Reference proteome</keyword>
<keyword evidence="3 5" id="KW-0238">DNA-binding</keyword>
<dbReference type="NCBIfam" id="TIGR02479">
    <property type="entry name" value="FliA_WhiG"/>
    <property type="match status" value="1"/>
</dbReference>
<dbReference type="CDD" id="cd06171">
    <property type="entry name" value="Sigma70_r4"/>
    <property type="match status" value="1"/>
</dbReference>
<dbReference type="PRINTS" id="PR00046">
    <property type="entry name" value="SIGMA70FCT"/>
</dbReference>
<gene>
    <name evidence="8" type="ORF">BR63_05115</name>
</gene>
<dbReference type="GO" id="GO:0003899">
    <property type="term" value="F:DNA-directed RNA polymerase activity"/>
    <property type="evidence" value="ECO:0007669"/>
    <property type="project" value="InterPro"/>
</dbReference>
<dbReference type="SUPFAM" id="SSF88659">
    <property type="entry name" value="Sigma3 and sigma4 domains of RNA polymerase sigma factors"/>
    <property type="match status" value="2"/>
</dbReference>
<evidence type="ECO:0000313" key="8">
    <source>
        <dbReference type="EMBL" id="QNB45744.1"/>
    </source>
</evidence>
<dbReference type="Pfam" id="PF04539">
    <property type="entry name" value="Sigma70_r3"/>
    <property type="match status" value="1"/>
</dbReference>
<protein>
    <recommendedName>
        <fullName evidence="5">RNA polymerase sigma factor</fullName>
    </recommendedName>
</protein>
<dbReference type="PROSITE" id="PS00715">
    <property type="entry name" value="SIGMA70_1"/>
    <property type="match status" value="1"/>
</dbReference>
<dbReference type="InterPro" id="IPR013325">
    <property type="entry name" value="RNA_pol_sigma_r2"/>
</dbReference>
<comment type="function">
    <text evidence="5">Sigma factors are initiation factors that promote the attachment of RNA polymerase to specific initiation sites and are then released.</text>
</comment>